<keyword evidence="4" id="KW-1185">Reference proteome</keyword>
<evidence type="ECO:0000256" key="1">
    <source>
        <dbReference type="ARBA" id="ARBA00004496"/>
    </source>
</evidence>
<evidence type="ECO:0000256" key="2">
    <source>
        <dbReference type="ARBA" id="ARBA00022490"/>
    </source>
</evidence>
<protein>
    <submittedName>
        <fullName evidence="3">Uncharacterized protein</fullName>
    </submittedName>
</protein>
<evidence type="ECO:0000313" key="4">
    <source>
        <dbReference type="Proteomes" id="UP001164929"/>
    </source>
</evidence>
<organism evidence="3 4">
    <name type="scientific">Populus alba x Populus x berolinensis</name>
    <dbReference type="NCBI Taxonomy" id="444605"/>
    <lineage>
        <taxon>Eukaryota</taxon>
        <taxon>Viridiplantae</taxon>
        <taxon>Streptophyta</taxon>
        <taxon>Embryophyta</taxon>
        <taxon>Tracheophyta</taxon>
        <taxon>Spermatophyta</taxon>
        <taxon>Magnoliopsida</taxon>
        <taxon>eudicotyledons</taxon>
        <taxon>Gunneridae</taxon>
        <taxon>Pentapetalae</taxon>
        <taxon>rosids</taxon>
        <taxon>fabids</taxon>
        <taxon>Malpighiales</taxon>
        <taxon>Salicaceae</taxon>
        <taxon>Saliceae</taxon>
        <taxon>Populus</taxon>
    </lineage>
</organism>
<evidence type="ECO:0000313" key="3">
    <source>
        <dbReference type="EMBL" id="KAJ7002372.1"/>
    </source>
</evidence>
<dbReference type="EMBL" id="JAQIZT010000004">
    <property type="protein sequence ID" value="KAJ7002372.1"/>
    <property type="molecule type" value="Genomic_DNA"/>
</dbReference>
<dbReference type="GO" id="GO:0005737">
    <property type="term" value="C:cytoplasm"/>
    <property type="evidence" value="ECO:0007669"/>
    <property type="project" value="UniProtKB-SubCell"/>
</dbReference>
<comment type="subcellular location">
    <subcellularLocation>
        <location evidence="1">Cytoplasm</location>
    </subcellularLocation>
</comment>
<name>A0AAD6R565_9ROSI</name>
<gene>
    <name evidence="3" type="ORF">NC653_012431</name>
</gene>
<dbReference type="PANTHER" id="PTHR22999:SF23">
    <property type="entry name" value="SORTING NEXIN-16"/>
    <property type="match status" value="1"/>
</dbReference>
<dbReference type="InterPro" id="IPR051837">
    <property type="entry name" value="SortingNexin/PXDomain-PKLike"/>
</dbReference>
<dbReference type="PANTHER" id="PTHR22999">
    <property type="entry name" value="PX SERINE/THREONINE KINASE PXK"/>
    <property type="match status" value="1"/>
</dbReference>
<sequence>MKFQCSSFTCGSSLLAQKTGLLDIKANTAVNNGRYLDDWLLRQIYWLRSEETIAFGIRWVQDSGAPATLVSLIGNKQYKRLCKRTFSISLSSTICVKQLAYGILELLIISVFPELRIFCWVSTREMRAPPA</sequence>
<comment type="caution">
    <text evidence="3">The sequence shown here is derived from an EMBL/GenBank/DDBJ whole genome shotgun (WGS) entry which is preliminary data.</text>
</comment>
<proteinExistence type="predicted"/>
<dbReference type="Proteomes" id="UP001164929">
    <property type="component" value="Chromosome 4"/>
</dbReference>
<keyword evidence="2" id="KW-0963">Cytoplasm</keyword>
<reference evidence="3 4" key="1">
    <citation type="journal article" date="2023" name="Mol. Ecol. Resour.">
        <title>Chromosome-level genome assembly of a triploid poplar Populus alba 'Berolinensis'.</title>
        <authorList>
            <person name="Chen S."/>
            <person name="Yu Y."/>
            <person name="Wang X."/>
            <person name="Wang S."/>
            <person name="Zhang T."/>
            <person name="Zhou Y."/>
            <person name="He R."/>
            <person name="Meng N."/>
            <person name="Wang Y."/>
            <person name="Liu W."/>
            <person name="Liu Z."/>
            <person name="Liu J."/>
            <person name="Guo Q."/>
            <person name="Huang H."/>
            <person name="Sederoff R.R."/>
            <person name="Wang G."/>
            <person name="Qu G."/>
            <person name="Chen S."/>
        </authorList>
    </citation>
    <scope>NUCLEOTIDE SEQUENCE [LARGE SCALE GENOMIC DNA]</scope>
    <source>
        <strain evidence="3">SC-2020</strain>
    </source>
</reference>
<accession>A0AAD6R565</accession>
<dbReference type="AlphaFoldDB" id="A0AAD6R565"/>